<dbReference type="EMBL" id="JAOPGA020001453">
    <property type="protein sequence ID" value="KAL0488604.1"/>
    <property type="molecule type" value="Genomic_DNA"/>
</dbReference>
<reference evidence="2 3" key="1">
    <citation type="submission" date="2024-03" db="EMBL/GenBank/DDBJ databases">
        <title>The Acrasis kona genome and developmental transcriptomes reveal deep origins of eukaryotic multicellular pathways.</title>
        <authorList>
            <person name="Sheikh S."/>
            <person name="Fu C.-J."/>
            <person name="Brown M.W."/>
            <person name="Baldauf S.L."/>
        </authorList>
    </citation>
    <scope>NUCLEOTIDE SEQUENCE [LARGE SCALE GENOMIC DNA]</scope>
    <source>
        <strain evidence="2 3">ATCC MYA-3509</strain>
    </source>
</reference>
<keyword evidence="1" id="KW-1133">Transmembrane helix</keyword>
<dbReference type="Gene3D" id="3.40.50.150">
    <property type="entry name" value="Vaccinia Virus protein VP39"/>
    <property type="match status" value="1"/>
</dbReference>
<sequence length="327" mass="37146">MPPEKKKEALSWARREHLYKESWLARIVITGSFPFAVTSLLAFDMYSFFMLTLLFLVFALLIYYNMDLNEVHPKYIVVNKNLWDSASCEFIIADAFKWLDSIDEIPGFLATSLPDYLAMGMTLEQWRPWFIDTAVKLLQKLPDQSLALFYQTDAKIRQSDGGPTDKKKQTEWVDKGMLLQQAASQVQGVKLVWHKIIDKTKQNASNKSKMGYSHLLCFGKNRGVAMHRDDMPDVVDRGELIYKNSISVNACLIAAILFKEENATCVVDPFCGRGSFNIAANYVGIKTIGIDINSGCIKQAKIKLVAARRLFARYAQNCPFVTIKEVQ</sequence>
<keyword evidence="1" id="KW-0812">Transmembrane</keyword>
<dbReference type="SUPFAM" id="SSF53335">
    <property type="entry name" value="S-adenosyl-L-methionine-dependent methyltransferases"/>
    <property type="match status" value="1"/>
</dbReference>
<evidence type="ECO:0000313" key="2">
    <source>
        <dbReference type="EMBL" id="KAL0488604.1"/>
    </source>
</evidence>
<feature type="transmembrane region" description="Helical" evidence="1">
    <location>
        <begin position="23"/>
        <end position="42"/>
    </location>
</feature>
<keyword evidence="1" id="KW-0472">Membrane</keyword>
<organism evidence="2 3">
    <name type="scientific">Acrasis kona</name>
    <dbReference type="NCBI Taxonomy" id="1008807"/>
    <lineage>
        <taxon>Eukaryota</taxon>
        <taxon>Discoba</taxon>
        <taxon>Heterolobosea</taxon>
        <taxon>Tetramitia</taxon>
        <taxon>Eutetramitia</taxon>
        <taxon>Acrasidae</taxon>
        <taxon>Acrasis</taxon>
    </lineage>
</organism>
<protein>
    <submittedName>
        <fullName evidence="2">tRNA (Guanine(10)-N2)-methyltransferase</fullName>
    </submittedName>
</protein>
<feature type="transmembrane region" description="Helical" evidence="1">
    <location>
        <begin position="48"/>
        <end position="66"/>
    </location>
</feature>
<evidence type="ECO:0000256" key="1">
    <source>
        <dbReference type="SAM" id="Phobius"/>
    </source>
</evidence>
<dbReference type="InterPro" id="IPR029063">
    <property type="entry name" value="SAM-dependent_MTases_sf"/>
</dbReference>
<gene>
    <name evidence="2" type="ORF">AKO1_015691</name>
</gene>
<accession>A0AAW2ZGX2</accession>
<comment type="caution">
    <text evidence="2">The sequence shown here is derived from an EMBL/GenBank/DDBJ whole genome shotgun (WGS) entry which is preliminary data.</text>
</comment>
<proteinExistence type="predicted"/>
<keyword evidence="3" id="KW-1185">Reference proteome</keyword>
<dbReference type="AlphaFoldDB" id="A0AAW2ZGX2"/>
<evidence type="ECO:0000313" key="3">
    <source>
        <dbReference type="Proteomes" id="UP001431209"/>
    </source>
</evidence>
<dbReference type="Proteomes" id="UP001431209">
    <property type="component" value="Unassembled WGS sequence"/>
</dbReference>
<name>A0AAW2ZGX2_9EUKA</name>